<dbReference type="NCBIfam" id="TIGR00322">
    <property type="entry name" value="diphth2_R"/>
    <property type="match status" value="1"/>
</dbReference>
<reference evidence="12 14" key="2">
    <citation type="journal article" date="2013" name="Nature">
        <title>Insights into bilaterian evolution from three spiralian genomes.</title>
        <authorList>
            <person name="Simakov O."/>
            <person name="Marletaz F."/>
            <person name="Cho S.J."/>
            <person name="Edsinger-Gonzales E."/>
            <person name="Havlak P."/>
            <person name="Hellsten U."/>
            <person name="Kuo D.H."/>
            <person name="Larsson T."/>
            <person name="Lv J."/>
            <person name="Arendt D."/>
            <person name="Savage R."/>
            <person name="Osoegawa K."/>
            <person name="de Jong P."/>
            <person name="Grimwood J."/>
            <person name="Chapman J.A."/>
            <person name="Shapiro H."/>
            <person name="Aerts A."/>
            <person name="Otillar R.P."/>
            <person name="Terry A.Y."/>
            <person name="Boore J.L."/>
            <person name="Grigoriev I.V."/>
            <person name="Lindberg D.R."/>
            <person name="Seaver E.C."/>
            <person name="Weisblat D.A."/>
            <person name="Putnam N.H."/>
            <person name="Rokhsar D.S."/>
        </authorList>
    </citation>
    <scope>NUCLEOTIDE SEQUENCE</scope>
</reference>
<dbReference type="InParanoid" id="T1G5A9"/>
<dbReference type="Gene3D" id="3.40.50.11840">
    <property type="entry name" value="Diphthamide synthesis DPH1/DPH2 domain 1"/>
    <property type="match status" value="1"/>
</dbReference>
<dbReference type="CTD" id="20216256"/>
<evidence type="ECO:0000256" key="2">
    <source>
        <dbReference type="ARBA" id="ARBA00010173"/>
    </source>
</evidence>
<dbReference type="EMBL" id="KB097070">
    <property type="protein sequence ID" value="ESN99835.1"/>
    <property type="molecule type" value="Genomic_DNA"/>
</dbReference>
<comment type="pathway">
    <text evidence="1 11">Protein modification; peptidyl-diphthamide biosynthesis.</text>
</comment>
<comment type="cofactor">
    <cofactor evidence="11">
        <name>[4Fe-4S] cluster</name>
        <dbReference type="ChEBI" id="CHEBI:49883"/>
    </cofactor>
    <text evidence="11">Binds 1 [4Fe-4S] cluster per subunit. The cluster is coordinated with 3 cysteines and an exchangeable S-adenosyl-L-methionine.</text>
</comment>
<evidence type="ECO:0000256" key="1">
    <source>
        <dbReference type="ARBA" id="ARBA00005156"/>
    </source>
</evidence>
<dbReference type="UniPathway" id="UPA00559"/>
<evidence type="ECO:0000256" key="6">
    <source>
        <dbReference type="ARBA" id="ARBA00022691"/>
    </source>
</evidence>
<reference evidence="14" key="1">
    <citation type="submission" date="2012-12" db="EMBL/GenBank/DDBJ databases">
        <authorList>
            <person name="Hellsten U."/>
            <person name="Grimwood J."/>
            <person name="Chapman J.A."/>
            <person name="Shapiro H."/>
            <person name="Aerts A."/>
            <person name="Otillar R.P."/>
            <person name="Terry A.Y."/>
            <person name="Boore J.L."/>
            <person name="Simakov O."/>
            <person name="Marletaz F."/>
            <person name="Cho S.-J."/>
            <person name="Edsinger-Gonzales E."/>
            <person name="Havlak P."/>
            <person name="Kuo D.-H."/>
            <person name="Larsson T."/>
            <person name="Lv J."/>
            <person name="Arendt D."/>
            <person name="Savage R."/>
            <person name="Osoegawa K."/>
            <person name="de Jong P."/>
            <person name="Lindberg D.R."/>
            <person name="Seaver E.C."/>
            <person name="Weisblat D.A."/>
            <person name="Putnam N.H."/>
            <person name="Grigoriev I.V."/>
            <person name="Rokhsar D.S."/>
        </authorList>
    </citation>
    <scope>NUCLEOTIDE SEQUENCE</scope>
</reference>
<dbReference type="InterPro" id="IPR042263">
    <property type="entry name" value="DPH1/DPH2_1"/>
</dbReference>
<dbReference type="KEGG" id="hro:HELRODRAFT_83835"/>
<evidence type="ECO:0000256" key="7">
    <source>
        <dbReference type="ARBA" id="ARBA00022723"/>
    </source>
</evidence>
<evidence type="ECO:0000313" key="12">
    <source>
        <dbReference type="EMBL" id="ESN99835.1"/>
    </source>
</evidence>
<dbReference type="FunFam" id="3.40.50.11860:FF:000002">
    <property type="entry name" value="2-(3-amino-3-carboxypropyl)histidine synthase subunit 1"/>
    <property type="match status" value="1"/>
</dbReference>
<dbReference type="GO" id="GO:0051539">
    <property type="term" value="F:4 iron, 4 sulfur cluster binding"/>
    <property type="evidence" value="ECO:0007669"/>
    <property type="project" value="UniProtKB-UniRule"/>
</dbReference>
<dbReference type="Gene3D" id="3.40.50.11850">
    <property type="entry name" value="Diphthamide synthesis DPH1/DPH2 domain 2"/>
    <property type="match status" value="1"/>
</dbReference>
<sequence length="378" mass="43049">KILARRAVNHIPDELLQDPILKEAINKLPANYNFEIYKTIWKIKSNNIKKVALQFPEGLLMFANPIADIIEDFTDSEVMILGDVTYGACCVDDFTAKKLGAELLIHYGHSCLIPITQTQGIQMLYIFVDIKIDSLHFVETLKFNFQSNDGIALVSTVQFITTLQVVSKELSSHFDILLPQSKPLSPGEILGCTSPRLPNDVDAIVYLGDGRFHIESIIIHNPGVPAFKYDPYSKTFTREKYDFEMLHKNRKQEIDRAKDSKCVAVVMGTLGRQGSPRVVETLKAKLRSRDKDVVVILMTELFPDKLKLFEDIDAWVQVACPRLSIDWGTEFHKPLLNPYEANVMMKSLEYQQTYPMDYYANNSLADYAVNYKALHHLL</sequence>
<dbReference type="FunFam" id="3.40.50.11840:FF:000001">
    <property type="entry name" value="2-(3-amino-3-carboxypropyl)histidine synthase subunit 1"/>
    <property type="match status" value="1"/>
</dbReference>
<dbReference type="EC" id="2.5.1.108" evidence="3 11"/>
<keyword evidence="6 11" id="KW-0949">S-adenosyl-L-methionine</keyword>
<comment type="function">
    <text evidence="11">Catalyzes the first step of diphthamide biosynthesis, a post-translational modification of histidine which occurs in elongation factor 2.</text>
</comment>
<dbReference type="FunCoup" id="T1G5A9">
    <property type="interactions" value="1280"/>
</dbReference>
<dbReference type="GO" id="GO:0017183">
    <property type="term" value="P:protein histidyl modification to diphthamide"/>
    <property type="evidence" value="ECO:0000318"/>
    <property type="project" value="GO_Central"/>
</dbReference>
<proteinExistence type="inferred from homology"/>
<dbReference type="EMBL" id="AMQM01005763">
    <property type="status" value="NOT_ANNOTATED_CDS"/>
    <property type="molecule type" value="Genomic_DNA"/>
</dbReference>
<dbReference type="PANTHER" id="PTHR10762">
    <property type="entry name" value="DIPHTHAMIDE BIOSYNTHESIS PROTEIN"/>
    <property type="match status" value="1"/>
</dbReference>
<dbReference type="FunFam" id="3.40.50.11850:FF:000001">
    <property type="entry name" value="2-(3-amino-3-carboxypropyl)histidine synthase subunit 1"/>
    <property type="match status" value="1"/>
</dbReference>
<dbReference type="Proteomes" id="UP000015101">
    <property type="component" value="Unassembled WGS sequence"/>
</dbReference>
<comment type="similarity">
    <text evidence="2 11">Belongs to the DPH1/DPH2 family. DPH1 subfamily.</text>
</comment>
<keyword evidence="8" id="KW-0408">Iron</keyword>
<dbReference type="PANTHER" id="PTHR10762:SF1">
    <property type="entry name" value="2-(3-AMINO-3-CARBOXYPROPYL)HISTIDINE SYNTHASE SUBUNIT 1"/>
    <property type="match status" value="1"/>
</dbReference>
<evidence type="ECO:0000256" key="5">
    <source>
        <dbReference type="ARBA" id="ARBA00022679"/>
    </source>
</evidence>
<dbReference type="InterPro" id="IPR042265">
    <property type="entry name" value="DPH1/DPH2_3"/>
</dbReference>
<dbReference type="STRING" id="6412.T1G5A9"/>
<evidence type="ECO:0000256" key="11">
    <source>
        <dbReference type="PIRNR" id="PIRNR004967"/>
    </source>
</evidence>
<comment type="catalytic activity">
    <reaction evidence="10 11">
        <text>L-histidyl-[translation elongation factor 2] + S-adenosyl-L-methionine = 2-[(3S)-amino-3-carboxypropyl]-L-histidyl-[translation elongation factor 2] + S-methyl-5'-thioadenosine + H(+)</text>
        <dbReference type="Rhea" id="RHEA:36783"/>
        <dbReference type="Rhea" id="RHEA-COMP:9748"/>
        <dbReference type="Rhea" id="RHEA-COMP:9749"/>
        <dbReference type="ChEBI" id="CHEBI:15378"/>
        <dbReference type="ChEBI" id="CHEBI:17509"/>
        <dbReference type="ChEBI" id="CHEBI:29979"/>
        <dbReference type="ChEBI" id="CHEBI:59789"/>
        <dbReference type="ChEBI" id="CHEBI:73995"/>
        <dbReference type="EC" id="2.5.1.108"/>
    </reaction>
</comment>
<name>T1G5A9_HELRO</name>
<evidence type="ECO:0000256" key="8">
    <source>
        <dbReference type="ARBA" id="ARBA00023004"/>
    </source>
</evidence>
<dbReference type="RefSeq" id="XP_009022028.1">
    <property type="nucleotide sequence ID" value="XM_009023780.1"/>
</dbReference>
<organism evidence="13 14">
    <name type="scientific">Helobdella robusta</name>
    <name type="common">Californian leech</name>
    <dbReference type="NCBI Taxonomy" id="6412"/>
    <lineage>
        <taxon>Eukaryota</taxon>
        <taxon>Metazoa</taxon>
        <taxon>Spiralia</taxon>
        <taxon>Lophotrochozoa</taxon>
        <taxon>Annelida</taxon>
        <taxon>Clitellata</taxon>
        <taxon>Hirudinea</taxon>
        <taxon>Rhynchobdellida</taxon>
        <taxon>Glossiphoniidae</taxon>
        <taxon>Helobdella</taxon>
    </lineage>
</organism>
<gene>
    <name evidence="13" type="primary">20216256</name>
    <name evidence="12" type="ORF">HELRODRAFT_83835</name>
</gene>
<dbReference type="InterPro" id="IPR016435">
    <property type="entry name" value="DPH1/DPH2"/>
</dbReference>
<dbReference type="Pfam" id="PF01866">
    <property type="entry name" value="Diphthamide_syn"/>
    <property type="match status" value="1"/>
</dbReference>
<dbReference type="Gene3D" id="3.40.50.11860">
    <property type="entry name" value="Diphthamide synthesis DPH1/DPH2 domain 3"/>
    <property type="match status" value="1"/>
</dbReference>
<evidence type="ECO:0000313" key="14">
    <source>
        <dbReference type="Proteomes" id="UP000015101"/>
    </source>
</evidence>
<keyword evidence="9" id="KW-0411">Iron-sulfur</keyword>
<accession>T1G5A9</accession>
<keyword evidence="5 11" id="KW-0808">Transferase</keyword>
<dbReference type="OrthoDB" id="1649088at2759"/>
<dbReference type="GeneID" id="20216256"/>
<evidence type="ECO:0000313" key="13">
    <source>
        <dbReference type="EnsemblMetazoa" id="HelroP83835"/>
    </source>
</evidence>
<protein>
    <recommendedName>
        <fullName evidence="4 11">2-(3-amino-3-carboxypropyl)histidine synthase subunit 1</fullName>
        <ecNumber evidence="3 11">2.5.1.108</ecNumber>
    </recommendedName>
</protein>
<dbReference type="SFLD" id="SFLDS00032">
    <property type="entry name" value="Radical_SAM_3-amino-3-carboxyp"/>
    <property type="match status" value="1"/>
</dbReference>
<keyword evidence="7" id="KW-0479">Metal-binding</keyword>
<dbReference type="GO" id="GO:0090560">
    <property type="term" value="F:2-(3-amino-3-carboxypropyl)histidine synthase activity"/>
    <property type="evidence" value="ECO:0007669"/>
    <property type="project" value="UniProtKB-UniRule"/>
</dbReference>
<evidence type="ECO:0000256" key="9">
    <source>
        <dbReference type="ARBA" id="ARBA00023014"/>
    </source>
</evidence>
<reference evidence="13" key="3">
    <citation type="submission" date="2015-06" db="UniProtKB">
        <authorList>
            <consortium name="EnsemblMetazoa"/>
        </authorList>
    </citation>
    <scope>IDENTIFICATION</scope>
</reference>
<keyword evidence="14" id="KW-1185">Reference proteome</keyword>
<dbReference type="OMA" id="PGQVLGC"/>
<dbReference type="HOGENOM" id="CLU_037146_1_0_1"/>
<dbReference type="eggNOG" id="KOG2648">
    <property type="taxonomic scope" value="Eukaryota"/>
</dbReference>
<dbReference type="InterPro" id="IPR035435">
    <property type="entry name" value="DPH1/DPH2_euk_archaea"/>
</dbReference>
<evidence type="ECO:0000256" key="4">
    <source>
        <dbReference type="ARBA" id="ARBA00021915"/>
    </source>
</evidence>
<dbReference type="EnsemblMetazoa" id="HelroT83835">
    <property type="protein sequence ID" value="HelroP83835"/>
    <property type="gene ID" value="HelroG83835"/>
</dbReference>
<keyword evidence="11" id="KW-0004">4Fe-4S</keyword>
<dbReference type="InterPro" id="IPR042264">
    <property type="entry name" value="DPH1/DPH2_2"/>
</dbReference>
<evidence type="ECO:0000256" key="10">
    <source>
        <dbReference type="ARBA" id="ARBA00048403"/>
    </source>
</evidence>
<dbReference type="AlphaFoldDB" id="T1G5A9"/>
<evidence type="ECO:0000256" key="3">
    <source>
        <dbReference type="ARBA" id="ARBA00012221"/>
    </source>
</evidence>
<dbReference type="GO" id="GO:0046872">
    <property type="term" value="F:metal ion binding"/>
    <property type="evidence" value="ECO:0007669"/>
    <property type="project" value="UniProtKB-KW"/>
</dbReference>
<dbReference type="PIRSF" id="PIRSF004967">
    <property type="entry name" value="DPH1"/>
    <property type="match status" value="1"/>
</dbReference>